<dbReference type="Proteomes" id="UP001057402">
    <property type="component" value="Chromosome 5"/>
</dbReference>
<proteinExistence type="predicted"/>
<comment type="caution">
    <text evidence="1">The sequence shown here is derived from an EMBL/GenBank/DDBJ whole genome shotgun (WGS) entry which is preliminary data.</text>
</comment>
<keyword evidence="2" id="KW-1185">Reference proteome</keyword>
<sequence length="286" mass="30688">MKRLSMEMHVGGLVSQGKSFEYIGGRVCKYGNVDCDLMGYFTLVAFCQDSGCSLRKMWYALPDGTVKEIFSDNDVLEMCDAYTDGSTVTIYCEGILIEHGSENEAVDDLRKLFNRLREFKLRLNPAKCVFGATSGKLLGFLVSKRGIEVDPSFGANVGSAQGPTGLVSALRLAGVGGFTRFFSCPGVRLAEEALPHSHFCSSPKIQTLPPFPLPLLNRITVAPPPSLHSVVGSCASRSSTPTPTPLRPEVEAPGAFVLTVTPVGSTVPRACSKIVFAGIMKPDCLV</sequence>
<organism evidence="1 2">
    <name type="scientific">Melastoma candidum</name>
    <dbReference type="NCBI Taxonomy" id="119954"/>
    <lineage>
        <taxon>Eukaryota</taxon>
        <taxon>Viridiplantae</taxon>
        <taxon>Streptophyta</taxon>
        <taxon>Embryophyta</taxon>
        <taxon>Tracheophyta</taxon>
        <taxon>Spermatophyta</taxon>
        <taxon>Magnoliopsida</taxon>
        <taxon>eudicotyledons</taxon>
        <taxon>Gunneridae</taxon>
        <taxon>Pentapetalae</taxon>
        <taxon>rosids</taxon>
        <taxon>malvids</taxon>
        <taxon>Myrtales</taxon>
        <taxon>Melastomataceae</taxon>
        <taxon>Melastomatoideae</taxon>
        <taxon>Melastomateae</taxon>
        <taxon>Melastoma</taxon>
    </lineage>
</organism>
<name>A0ACB9QNN3_9MYRT</name>
<dbReference type="EMBL" id="CM042884">
    <property type="protein sequence ID" value="KAI4368506.1"/>
    <property type="molecule type" value="Genomic_DNA"/>
</dbReference>
<accession>A0ACB9QNN3</accession>
<protein>
    <submittedName>
        <fullName evidence="1">Uncharacterized protein</fullName>
    </submittedName>
</protein>
<evidence type="ECO:0000313" key="2">
    <source>
        <dbReference type="Proteomes" id="UP001057402"/>
    </source>
</evidence>
<evidence type="ECO:0000313" key="1">
    <source>
        <dbReference type="EMBL" id="KAI4368506.1"/>
    </source>
</evidence>
<gene>
    <name evidence="1" type="ORF">MLD38_017057</name>
</gene>
<reference evidence="2" key="1">
    <citation type="journal article" date="2023" name="Front. Plant Sci.">
        <title>Chromosomal-level genome assembly of Melastoma candidum provides insights into trichome evolution.</title>
        <authorList>
            <person name="Zhong Y."/>
            <person name="Wu W."/>
            <person name="Sun C."/>
            <person name="Zou P."/>
            <person name="Liu Y."/>
            <person name="Dai S."/>
            <person name="Zhou R."/>
        </authorList>
    </citation>
    <scope>NUCLEOTIDE SEQUENCE [LARGE SCALE GENOMIC DNA]</scope>
</reference>